<dbReference type="PANTHER" id="PTHR32309:SF13">
    <property type="entry name" value="FERRIC ENTEROBACTIN TRANSPORT PROTEIN FEPE"/>
    <property type="match status" value="1"/>
</dbReference>
<dbReference type="EMBL" id="LAZL01000022">
    <property type="protein sequence ID" value="KMT64654.1"/>
    <property type="molecule type" value="Genomic_DNA"/>
</dbReference>
<organism evidence="3 4">
    <name type="scientific">Catenovulum maritimum</name>
    <dbReference type="NCBI Taxonomy" id="1513271"/>
    <lineage>
        <taxon>Bacteria</taxon>
        <taxon>Pseudomonadati</taxon>
        <taxon>Pseudomonadota</taxon>
        <taxon>Gammaproteobacteria</taxon>
        <taxon>Alteromonadales</taxon>
        <taxon>Alteromonadaceae</taxon>
        <taxon>Catenovulum</taxon>
    </lineage>
</organism>
<dbReference type="InterPro" id="IPR014345">
    <property type="entry name" value="XrtA_polysacc_chain"/>
</dbReference>
<dbReference type="NCBIfam" id="TIGR03007">
    <property type="entry name" value="pepcterm_ChnLen"/>
    <property type="match status" value="1"/>
</dbReference>
<keyword evidence="1" id="KW-0175">Coiled coil</keyword>
<comment type="caution">
    <text evidence="3">The sequence shown here is derived from an EMBL/GenBank/DDBJ whole genome shotgun (WGS) entry which is preliminary data.</text>
</comment>
<dbReference type="STRING" id="1513271.XM47_13530"/>
<dbReference type="Proteomes" id="UP000037600">
    <property type="component" value="Unassembled WGS sequence"/>
</dbReference>
<sequence>MDNIQQTIEEIIGYIKGIWIKKRFIIVSTWLLCPLTWLYVANMPDVYQSSAKVFADTRSILQPLLRGLALQTNIDQELQLMAKTLLSRPNLEKIARNTDLDIKTKNDAEYQALLNMLKKEIRFNTSGRENIYTIKFEHSDPKIAKRVVEETLTLFVESTLGSNRQGSDTANKFLDSQIAEFEKRLASSEIRLSDFKRKHSDILVQSTGGVYGQLSKLNQELENINLRLDETESRLTQAESAWEKSKTVTSTGPNNSAIETQFDSRIESLRVKLDDLLIKYTDRHPDVIESRSVLQRLETLRESEIANYQKSINTDSPELSNVQGRVGQELVISIQNLKNEIASLTVRKKSYQAKIASLKDKMDLIPQIEAEMVGLNRDYDITKSKHRELLNRRESVLMSQQADLQSDDVQFRVIEPPMKALKPSGPKRMVYYVLILVLGFGSGIAVAFLISQMQPVILRPSQLTKLTGVPVLGTISHANLAELNQIENKKTMFFWASNSIILIGFAGLVVMDIMGYRLNSEFLNRLFEVASQQVRSFL</sequence>
<feature type="transmembrane region" description="Helical" evidence="2">
    <location>
        <begin position="429"/>
        <end position="451"/>
    </location>
</feature>
<dbReference type="AlphaFoldDB" id="A0A0J8GTL3"/>
<evidence type="ECO:0000256" key="1">
    <source>
        <dbReference type="SAM" id="Coils"/>
    </source>
</evidence>
<evidence type="ECO:0000313" key="4">
    <source>
        <dbReference type="Proteomes" id="UP000037600"/>
    </source>
</evidence>
<feature type="transmembrane region" description="Helical" evidence="2">
    <location>
        <begin position="24"/>
        <end position="40"/>
    </location>
</feature>
<dbReference type="OrthoDB" id="9795292at2"/>
<dbReference type="GO" id="GO:0005886">
    <property type="term" value="C:plasma membrane"/>
    <property type="evidence" value="ECO:0007669"/>
    <property type="project" value="TreeGrafter"/>
</dbReference>
<feature type="transmembrane region" description="Helical" evidence="2">
    <location>
        <begin position="492"/>
        <end position="516"/>
    </location>
</feature>
<keyword evidence="2" id="KW-1133">Transmembrane helix</keyword>
<keyword evidence="2" id="KW-0472">Membrane</keyword>
<protein>
    <submittedName>
        <fullName evidence="3">Chain-length determining protein</fullName>
    </submittedName>
</protein>
<keyword evidence="4" id="KW-1185">Reference proteome</keyword>
<dbReference type="InterPro" id="IPR050445">
    <property type="entry name" value="Bact_polysacc_biosynth/exp"/>
</dbReference>
<dbReference type="RefSeq" id="WP_048693507.1">
    <property type="nucleotide sequence ID" value="NZ_KQ130495.1"/>
</dbReference>
<reference evidence="3 4" key="1">
    <citation type="submission" date="2015-04" db="EMBL/GenBank/DDBJ databases">
        <title>Draft Genome Sequence of the Novel Agar-Digesting Marine Bacterium Q1.</title>
        <authorList>
            <person name="Li Y."/>
            <person name="Li D."/>
            <person name="Chen G."/>
            <person name="Du Z."/>
        </authorList>
    </citation>
    <scope>NUCLEOTIDE SEQUENCE [LARGE SCALE GENOMIC DNA]</scope>
    <source>
        <strain evidence="3 4">Q1</strain>
    </source>
</reference>
<feature type="coiled-coil region" evidence="1">
    <location>
        <begin position="171"/>
        <end position="241"/>
    </location>
</feature>
<name>A0A0J8GTL3_9ALTE</name>
<keyword evidence="2" id="KW-0812">Transmembrane</keyword>
<dbReference type="PANTHER" id="PTHR32309">
    <property type="entry name" value="TYROSINE-PROTEIN KINASE"/>
    <property type="match status" value="1"/>
</dbReference>
<dbReference type="GO" id="GO:0004713">
    <property type="term" value="F:protein tyrosine kinase activity"/>
    <property type="evidence" value="ECO:0007669"/>
    <property type="project" value="TreeGrafter"/>
</dbReference>
<evidence type="ECO:0000313" key="3">
    <source>
        <dbReference type="EMBL" id="KMT64654.1"/>
    </source>
</evidence>
<feature type="coiled-coil region" evidence="1">
    <location>
        <begin position="334"/>
        <end position="361"/>
    </location>
</feature>
<evidence type="ECO:0000256" key="2">
    <source>
        <dbReference type="SAM" id="Phobius"/>
    </source>
</evidence>
<accession>A0A0J8GTL3</accession>
<proteinExistence type="predicted"/>
<gene>
    <name evidence="3" type="ORF">XM47_13530</name>
</gene>